<dbReference type="InterPro" id="IPR006059">
    <property type="entry name" value="SBP"/>
</dbReference>
<keyword evidence="7" id="KW-1185">Reference proteome</keyword>
<dbReference type="InterPro" id="IPR050490">
    <property type="entry name" value="Bact_solute-bd_prot1"/>
</dbReference>
<keyword evidence="1" id="KW-1003">Cell membrane</keyword>
<dbReference type="Pfam" id="PF13416">
    <property type="entry name" value="SBP_bac_8"/>
    <property type="match status" value="1"/>
</dbReference>
<dbReference type="EMBL" id="JAVREV010000010">
    <property type="protein sequence ID" value="MDT0444727.1"/>
    <property type="molecule type" value="Genomic_DNA"/>
</dbReference>
<evidence type="ECO:0000313" key="6">
    <source>
        <dbReference type="EMBL" id="MDT0444727.1"/>
    </source>
</evidence>
<dbReference type="PANTHER" id="PTHR43649:SF33">
    <property type="entry name" value="POLYGALACTURONAN_RHAMNOGALACTURONAN-BINDING PROTEIN YTCQ"/>
    <property type="match status" value="1"/>
</dbReference>
<accession>A0ABU2S735</accession>
<dbReference type="Gene3D" id="3.40.190.10">
    <property type="entry name" value="Periplasmic binding protein-like II"/>
    <property type="match status" value="1"/>
</dbReference>
<evidence type="ECO:0000256" key="4">
    <source>
        <dbReference type="ARBA" id="ARBA00023139"/>
    </source>
</evidence>
<protein>
    <submittedName>
        <fullName evidence="6">ABC transporter substrate-binding protein</fullName>
    </submittedName>
</protein>
<keyword evidence="3" id="KW-0472">Membrane</keyword>
<evidence type="ECO:0000256" key="2">
    <source>
        <dbReference type="ARBA" id="ARBA00022729"/>
    </source>
</evidence>
<evidence type="ECO:0000256" key="1">
    <source>
        <dbReference type="ARBA" id="ARBA00022475"/>
    </source>
</evidence>
<evidence type="ECO:0000256" key="3">
    <source>
        <dbReference type="ARBA" id="ARBA00023136"/>
    </source>
</evidence>
<evidence type="ECO:0000256" key="5">
    <source>
        <dbReference type="ARBA" id="ARBA00023288"/>
    </source>
</evidence>
<comment type="caution">
    <text evidence="6">The sequence shown here is derived from an EMBL/GenBank/DDBJ whole genome shotgun (WGS) entry which is preliminary data.</text>
</comment>
<keyword evidence="4" id="KW-0564">Palmitate</keyword>
<dbReference type="InterPro" id="IPR006311">
    <property type="entry name" value="TAT_signal"/>
</dbReference>
<dbReference type="SUPFAM" id="SSF53850">
    <property type="entry name" value="Periplasmic binding protein-like II"/>
    <property type="match status" value="1"/>
</dbReference>
<dbReference type="PANTHER" id="PTHR43649">
    <property type="entry name" value="ARABINOSE-BINDING PROTEIN-RELATED"/>
    <property type="match status" value="1"/>
</dbReference>
<keyword evidence="5" id="KW-0449">Lipoprotein</keyword>
<evidence type="ECO:0000313" key="7">
    <source>
        <dbReference type="Proteomes" id="UP001183615"/>
    </source>
</evidence>
<reference evidence="7" key="1">
    <citation type="submission" date="2023-07" db="EMBL/GenBank/DDBJ databases">
        <title>30 novel species of actinomycetes from the DSMZ collection.</title>
        <authorList>
            <person name="Nouioui I."/>
        </authorList>
    </citation>
    <scope>NUCLEOTIDE SEQUENCE [LARGE SCALE GENOMIC DNA]</scope>
    <source>
        <strain evidence="7">DSM 41886</strain>
    </source>
</reference>
<dbReference type="PROSITE" id="PS51318">
    <property type="entry name" value="TAT"/>
    <property type="match status" value="1"/>
</dbReference>
<dbReference type="RefSeq" id="WP_311618978.1">
    <property type="nucleotide sequence ID" value="NZ_JAVREV010000010.1"/>
</dbReference>
<keyword evidence="2" id="KW-0732">Signal</keyword>
<gene>
    <name evidence="6" type="ORF">RM779_19290</name>
</gene>
<dbReference type="Proteomes" id="UP001183615">
    <property type="component" value="Unassembled WGS sequence"/>
</dbReference>
<sequence>MSEGSKADRQARRLSRRKFVGAGALAGAAGVGAPLLAPGTAGATAAPHAAPSRYATRSGAVCTPVPNQYDEPFEVCDDELFVFVANYKPFELAGFFDTVIGNGLAAAFPDIPLKVAVWDQPIRYEDLEAAGVVPDIIIDDPRRRIDRELEPRGWVSDLTGDLANAGIDLGTLNPAAVEMIRARSDGGVYGVPLLIDDFVLLHNKKIFDRFRVPYPTNGMTYDRAFRLAERLTREVDLVAYKGYLQHPDNYLDYNQLGRYPFLATGSENPAPEDIRVDITSEGWQRLGANMERFLFIPRNIFTTVDDFFQTGHVAMAVDTLWKFNSYALNEMYIDPADLEQWRGLAENVDLAVTSVPVLGGGDNATYQPNSLAAYVPPQSNKRRQALDVVKWLVSEEAQVTLSSYGIKPALRSDAVVDAFGSASPALAGIDTSGVFWGDNAVVTGYEQTEYWDIPMYMVFRQHVLKDGLSVSSALTITETVDIPNYIRAQAEAGFDW</sequence>
<proteinExistence type="predicted"/>
<organism evidence="6 7">
    <name type="scientific">Streptomyces johnsoniae</name>
    <dbReference type="NCBI Taxonomy" id="3075532"/>
    <lineage>
        <taxon>Bacteria</taxon>
        <taxon>Bacillati</taxon>
        <taxon>Actinomycetota</taxon>
        <taxon>Actinomycetes</taxon>
        <taxon>Kitasatosporales</taxon>
        <taxon>Streptomycetaceae</taxon>
        <taxon>Streptomyces</taxon>
    </lineage>
</organism>
<name>A0ABU2S735_9ACTN</name>